<feature type="region of interest" description="Disordered" evidence="8">
    <location>
        <begin position="38"/>
        <end position="64"/>
    </location>
</feature>
<keyword evidence="5" id="KW-0539">Nucleus</keyword>
<feature type="region of interest" description="Disordered" evidence="8">
    <location>
        <begin position="1"/>
        <end position="20"/>
    </location>
</feature>
<evidence type="ECO:0000256" key="3">
    <source>
        <dbReference type="ARBA" id="ARBA00022574"/>
    </source>
</evidence>
<gene>
    <name evidence="9" type="ORF">N7G274_007527</name>
</gene>
<dbReference type="InterPro" id="IPR015943">
    <property type="entry name" value="WD40/YVTN_repeat-like_dom_sf"/>
</dbReference>
<dbReference type="EMBL" id="JBEFKJ010000024">
    <property type="protein sequence ID" value="KAL2039668.1"/>
    <property type="molecule type" value="Genomic_DNA"/>
</dbReference>
<dbReference type="PROSITE" id="PS50294">
    <property type="entry name" value="WD_REPEATS_REGION"/>
    <property type="match status" value="1"/>
</dbReference>
<keyword evidence="10" id="KW-1185">Reference proteome</keyword>
<evidence type="ECO:0000256" key="6">
    <source>
        <dbReference type="ARBA" id="ARBA00025767"/>
    </source>
</evidence>
<dbReference type="Gene3D" id="2.130.10.10">
    <property type="entry name" value="YVTN repeat-like/Quinoprotein amine dehydrogenase"/>
    <property type="match status" value="1"/>
</dbReference>
<dbReference type="PANTHER" id="PTHR18359">
    <property type="entry name" value="WD-REPEAT PROTEIN-RELATED"/>
    <property type="match status" value="1"/>
</dbReference>
<evidence type="ECO:0000256" key="2">
    <source>
        <dbReference type="ARBA" id="ARBA00022552"/>
    </source>
</evidence>
<evidence type="ECO:0000256" key="4">
    <source>
        <dbReference type="ARBA" id="ARBA00022737"/>
    </source>
</evidence>
<evidence type="ECO:0000256" key="5">
    <source>
        <dbReference type="ARBA" id="ARBA00023242"/>
    </source>
</evidence>
<keyword evidence="4" id="KW-0677">Repeat</keyword>
<evidence type="ECO:0008006" key="11">
    <source>
        <dbReference type="Google" id="ProtNLM"/>
    </source>
</evidence>
<evidence type="ECO:0000256" key="8">
    <source>
        <dbReference type="SAM" id="MobiDB-lite"/>
    </source>
</evidence>
<keyword evidence="2" id="KW-0698">rRNA processing</keyword>
<proteinExistence type="inferred from homology"/>
<evidence type="ECO:0000313" key="10">
    <source>
        <dbReference type="Proteomes" id="UP001590950"/>
    </source>
</evidence>
<dbReference type="PANTHER" id="PTHR18359:SF0">
    <property type="entry name" value="U3 SMALL NUCLEOLAR RNA-ASSOCIATED PROTEIN 18 HOMOLOG"/>
    <property type="match status" value="1"/>
</dbReference>
<keyword evidence="3 7" id="KW-0853">WD repeat</keyword>
<feature type="region of interest" description="Disordered" evidence="8">
    <location>
        <begin position="92"/>
        <end position="118"/>
    </location>
</feature>
<dbReference type="PROSITE" id="PS50082">
    <property type="entry name" value="WD_REPEATS_2"/>
    <property type="match status" value="1"/>
</dbReference>
<feature type="compositionally biased region" description="Acidic residues" evidence="8">
    <location>
        <begin position="10"/>
        <end position="20"/>
    </location>
</feature>
<evidence type="ECO:0000256" key="7">
    <source>
        <dbReference type="PROSITE-ProRule" id="PRU00221"/>
    </source>
</evidence>
<evidence type="ECO:0000256" key="1">
    <source>
        <dbReference type="ARBA" id="ARBA00004604"/>
    </source>
</evidence>
<name>A0ABR4A8J9_9LECA</name>
<evidence type="ECO:0000313" key="9">
    <source>
        <dbReference type="EMBL" id="KAL2039668.1"/>
    </source>
</evidence>
<comment type="similarity">
    <text evidence="6">Belongs to the WD repeat UTP18 family.</text>
</comment>
<dbReference type="SMART" id="SM00320">
    <property type="entry name" value="WD40"/>
    <property type="match status" value="4"/>
</dbReference>
<dbReference type="SUPFAM" id="SSF50978">
    <property type="entry name" value="WD40 repeat-like"/>
    <property type="match status" value="1"/>
</dbReference>
<organism evidence="9 10">
    <name type="scientific">Stereocaulon virgatum</name>
    <dbReference type="NCBI Taxonomy" id="373712"/>
    <lineage>
        <taxon>Eukaryota</taxon>
        <taxon>Fungi</taxon>
        <taxon>Dikarya</taxon>
        <taxon>Ascomycota</taxon>
        <taxon>Pezizomycotina</taxon>
        <taxon>Lecanoromycetes</taxon>
        <taxon>OSLEUM clade</taxon>
        <taxon>Lecanoromycetidae</taxon>
        <taxon>Lecanorales</taxon>
        <taxon>Lecanorineae</taxon>
        <taxon>Stereocaulaceae</taxon>
        <taxon>Stereocaulon</taxon>
    </lineage>
</organism>
<dbReference type="Pfam" id="PF00400">
    <property type="entry name" value="WD40"/>
    <property type="match status" value="1"/>
</dbReference>
<comment type="subcellular location">
    <subcellularLocation>
        <location evidence="1">Nucleus</location>
        <location evidence="1">Nucleolus</location>
    </subcellularLocation>
</comment>
<dbReference type="InterPro" id="IPR001680">
    <property type="entry name" value="WD40_rpt"/>
</dbReference>
<feature type="repeat" description="WD" evidence="7">
    <location>
        <begin position="550"/>
        <end position="578"/>
    </location>
</feature>
<dbReference type="InterPro" id="IPR036322">
    <property type="entry name" value="WD40_repeat_dom_sf"/>
</dbReference>
<protein>
    <recommendedName>
        <fullName evidence="11">WD40 repeat-like protein</fullName>
    </recommendedName>
</protein>
<accession>A0ABR4A8J9</accession>
<sequence length="578" mass="63547">MSGRLSLSEGDSDDAMEKDDTELELEKLVFGDNTGFHERLKSHRSEPTALENSGEAWGKQEQPGDLLEKGMEDIDDADLFFLDSKPSAMNIPDLLPTATSDEAGAQSDGGDPPAWVDSDDERIVVSLASNPRLRKLRTSETEDLVNGKEYTKRLRRQFEQLCPVPEWANPSAAKKRAHRKRRKFLNSSDSSDVNLSADEISIDSDDLSTQPLAKLLQNATSLTQPAPTASTSRRKLRPEVIDIHRLKDVGTAQLSSIASLQFHHTHPLLLSSGPSSTITLHHISPHPPNPNPILTTLHLRSTPLTTSLFHPPSGNRIFFSGRRRYFHIWDLESGKVEKISRIIGHGENQRSMERFKLSPCGRWMGLVGSSRKGGGTINILDANTSQWVAEVRVEGKGGVADFEWWGSGEGMVVIGKGGEAVEWDGREKRVVARWIDEGAVGTTVVALGGHDAGPKPLGGDRWIAVGSSSGIVNVYDRRKWTNASSVPERPKPVRAFDQLTTPTSHLQFSPDGQVLCMASRWKRDALRLVYLPSCTVYRNWPTSSTPLGRITSVAWAPSGGMLAVGNEQGKISLWEVRG</sequence>
<dbReference type="Proteomes" id="UP001590950">
    <property type="component" value="Unassembled WGS sequence"/>
</dbReference>
<reference evidence="9 10" key="1">
    <citation type="submission" date="2024-09" db="EMBL/GenBank/DDBJ databases">
        <title>Rethinking Asexuality: The Enigmatic Case of Functional Sexual Genes in Lepraria (Stereocaulaceae).</title>
        <authorList>
            <person name="Doellman M."/>
            <person name="Sun Y."/>
            <person name="Barcenas-Pena A."/>
            <person name="Lumbsch H.T."/>
            <person name="Grewe F."/>
        </authorList>
    </citation>
    <scope>NUCLEOTIDE SEQUENCE [LARGE SCALE GENOMIC DNA]</scope>
    <source>
        <strain evidence="9 10">Mercado 3170</strain>
    </source>
</reference>
<dbReference type="InterPro" id="IPR045161">
    <property type="entry name" value="Utp18"/>
</dbReference>
<comment type="caution">
    <text evidence="9">The sequence shown here is derived from an EMBL/GenBank/DDBJ whole genome shotgun (WGS) entry which is preliminary data.</text>
</comment>